<comment type="subcellular location">
    <subcellularLocation>
        <location evidence="1">Nucleus</location>
    </subcellularLocation>
</comment>
<evidence type="ECO:0000256" key="1">
    <source>
        <dbReference type="ARBA" id="ARBA00004123"/>
    </source>
</evidence>
<dbReference type="Gene3D" id="4.10.280.10">
    <property type="entry name" value="Helix-loop-helix DNA-binding domain"/>
    <property type="match status" value="1"/>
</dbReference>
<evidence type="ECO:0000313" key="9">
    <source>
        <dbReference type="Proteomes" id="UP000655225"/>
    </source>
</evidence>
<comment type="caution">
    <text evidence="8">The sequence shown here is derived from an EMBL/GenBank/DDBJ whole genome shotgun (WGS) entry which is preliminary data.</text>
</comment>
<dbReference type="Pfam" id="PF00010">
    <property type="entry name" value="HLH"/>
    <property type="match status" value="1"/>
</dbReference>
<dbReference type="SUPFAM" id="SSF47459">
    <property type="entry name" value="HLH, helix-loop-helix DNA-binding domain"/>
    <property type="match status" value="1"/>
</dbReference>
<dbReference type="EMBL" id="JABCRI010000002">
    <property type="protein sequence ID" value="KAF8411910.1"/>
    <property type="molecule type" value="Genomic_DNA"/>
</dbReference>
<evidence type="ECO:0000256" key="2">
    <source>
        <dbReference type="ARBA" id="ARBA00023015"/>
    </source>
</evidence>
<organism evidence="8 9">
    <name type="scientific">Tetracentron sinense</name>
    <name type="common">Spur-leaf</name>
    <dbReference type="NCBI Taxonomy" id="13715"/>
    <lineage>
        <taxon>Eukaryota</taxon>
        <taxon>Viridiplantae</taxon>
        <taxon>Streptophyta</taxon>
        <taxon>Embryophyta</taxon>
        <taxon>Tracheophyta</taxon>
        <taxon>Spermatophyta</taxon>
        <taxon>Magnoliopsida</taxon>
        <taxon>Trochodendrales</taxon>
        <taxon>Trochodendraceae</taxon>
        <taxon>Tetracentron</taxon>
    </lineage>
</organism>
<evidence type="ECO:0000256" key="3">
    <source>
        <dbReference type="ARBA" id="ARBA00023163"/>
    </source>
</evidence>
<evidence type="ECO:0000259" key="7">
    <source>
        <dbReference type="PROSITE" id="PS50888"/>
    </source>
</evidence>
<keyword evidence="5" id="KW-0175">Coiled coil</keyword>
<evidence type="ECO:0000256" key="4">
    <source>
        <dbReference type="ARBA" id="ARBA00023242"/>
    </source>
</evidence>
<dbReference type="PANTHER" id="PTHR45959:SF2">
    <property type="entry name" value="BHLH TRANSCRIPTION FACTOR"/>
    <property type="match status" value="1"/>
</dbReference>
<feature type="coiled-coil region" evidence="5">
    <location>
        <begin position="149"/>
        <end position="176"/>
    </location>
</feature>
<dbReference type="PANTHER" id="PTHR45959">
    <property type="entry name" value="BHLH TRANSCRIPTION FACTOR"/>
    <property type="match status" value="1"/>
</dbReference>
<keyword evidence="2" id="KW-0805">Transcription regulation</keyword>
<accession>A0A834ZUY9</accession>
<dbReference type="GO" id="GO:0046983">
    <property type="term" value="F:protein dimerization activity"/>
    <property type="evidence" value="ECO:0007669"/>
    <property type="project" value="InterPro"/>
</dbReference>
<evidence type="ECO:0000256" key="5">
    <source>
        <dbReference type="SAM" id="Coils"/>
    </source>
</evidence>
<dbReference type="Proteomes" id="UP000655225">
    <property type="component" value="Unassembled WGS sequence"/>
</dbReference>
<keyword evidence="4" id="KW-0539">Nucleus</keyword>
<gene>
    <name evidence="8" type="ORF">HHK36_004468</name>
</gene>
<evidence type="ECO:0000313" key="8">
    <source>
        <dbReference type="EMBL" id="KAF8411910.1"/>
    </source>
</evidence>
<keyword evidence="3" id="KW-0804">Transcription</keyword>
<dbReference type="InterPro" id="IPR052610">
    <property type="entry name" value="bHLH_transcription_regulator"/>
</dbReference>
<dbReference type="Pfam" id="PF22754">
    <property type="entry name" value="bHLH-TF_ACT-like_plant"/>
    <property type="match status" value="1"/>
</dbReference>
<dbReference type="PROSITE" id="PS50888">
    <property type="entry name" value="BHLH"/>
    <property type="match status" value="1"/>
</dbReference>
<dbReference type="SMART" id="SM00353">
    <property type="entry name" value="HLH"/>
    <property type="match status" value="1"/>
</dbReference>
<feature type="domain" description="BHLH" evidence="7">
    <location>
        <begin position="110"/>
        <end position="159"/>
    </location>
</feature>
<feature type="region of interest" description="Disordered" evidence="6">
    <location>
        <begin position="1"/>
        <end position="76"/>
    </location>
</feature>
<dbReference type="AlphaFoldDB" id="A0A834ZUY9"/>
<dbReference type="InterPro" id="IPR036638">
    <property type="entry name" value="HLH_DNA-bd_sf"/>
</dbReference>
<evidence type="ECO:0000256" key="6">
    <source>
        <dbReference type="SAM" id="MobiDB-lite"/>
    </source>
</evidence>
<name>A0A834ZUY9_TETSI</name>
<feature type="region of interest" description="Disordered" evidence="6">
    <location>
        <begin position="92"/>
        <end position="111"/>
    </location>
</feature>
<dbReference type="OrthoDB" id="690068at2759"/>
<reference evidence="8 9" key="1">
    <citation type="submission" date="2020-04" db="EMBL/GenBank/DDBJ databases">
        <title>Plant Genome Project.</title>
        <authorList>
            <person name="Zhang R.-G."/>
        </authorList>
    </citation>
    <scope>NUCLEOTIDE SEQUENCE [LARGE SCALE GENOMIC DNA]</scope>
    <source>
        <strain evidence="8">YNK0</strain>
        <tissue evidence="8">Leaf</tissue>
    </source>
</reference>
<dbReference type="InterPro" id="IPR054502">
    <property type="entry name" value="bHLH-TF_ACT-like_plant"/>
</dbReference>
<dbReference type="InterPro" id="IPR011598">
    <property type="entry name" value="bHLH_dom"/>
</dbReference>
<dbReference type="OMA" id="NERPAKQ"/>
<feature type="compositionally biased region" description="Polar residues" evidence="6">
    <location>
        <begin position="1"/>
        <end position="14"/>
    </location>
</feature>
<protein>
    <recommendedName>
        <fullName evidence="7">BHLH domain-containing protein</fullName>
    </recommendedName>
</protein>
<keyword evidence="9" id="KW-1185">Reference proteome</keyword>
<feature type="compositionally biased region" description="Polar residues" evidence="6">
    <location>
        <begin position="41"/>
        <end position="54"/>
    </location>
</feature>
<feature type="compositionally biased region" description="Low complexity" evidence="6">
    <location>
        <begin position="22"/>
        <end position="35"/>
    </location>
</feature>
<proteinExistence type="predicted"/>
<sequence length="291" mass="32696">MESSQTSSETPMKQTKSDSRNSCTSEDISTSETTSPAHILSGNSNFPKNSQQFHGNVAGSVKPKDEEVSSGNMTIPSDTLIYQDSYMKQNYSAKDGQRFKRNGSTIRPPSYNEDHIKAERKRREKLSQRFIALSALVPGLKKMDKDSVLEDTVKYLKQLQEQVKTLEEQTMKKTVESVIFVKKSELSDDDDDTSSSDENFDGCIEEQLPEIEARISDRNVLIRVHCKKRKGVLVKALSETEKLHLLVTNSSAMPFGNSALDITIIAQMDVEFCMTVDDLLRSLRSAFGQFM</sequence>